<dbReference type="Proteomes" id="UP001596052">
    <property type="component" value="Unassembled WGS sequence"/>
</dbReference>
<evidence type="ECO:0000313" key="2">
    <source>
        <dbReference type="EMBL" id="MFC5455482.1"/>
    </source>
</evidence>
<dbReference type="InterPro" id="IPR050256">
    <property type="entry name" value="Glycosyltransferase_2"/>
</dbReference>
<dbReference type="EMBL" id="JBHSMQ010000004">
    <property type="protein sequence ID" value="MFC5455482.1"/>
    <property type="molecule type" value="Genomic_DNA"/>
</dbReference>
<keyword evidence="3" id="KW-1185">Reference proteome</keyword>
<dbReference type="SUPFAM" id="SSF53448">
    <property type="entry name" value="Nucleotide-diphospho-sugar transferases"/>
    <property type="match status" value="1"/>
</dbReference>
<dbReference type="Gene3D" id="3.90.550.10">
    <property type="entry name" value="Spore Coat Polysaccharide Biosynthesis Protein SpsA, Chain A"/>
    <property type="match status" value="1"/>
</dbReference>
<dbReference type="Pfam" id="PF00535">
    <property type="entry name" value="Glycos_transf_2"/>
    <property type="match status" value="1"/>
</dbReference>
<evidence type="ECO:0000259" key="1">
    <source>
        <dbReference type="Pfam" id="PF00535"/>
    </source>
</evidence>
<comment type="caution">
    <text evidence="2">The sequence shown here is derived from an EMBL/GenBank/DDBJ whole genome shotgun (WGS) entry which is preliminary data.</text>
</comment>
<feature type="domain" description="Glycosyltransferase 2-like" evidence="1">
    <location>
        <begin position="17"/>
        <end position="168"/>
    </location>
</feature>
<gene>
    <name evidence="2" type="ORF">ACFQDI_11490</name>
</gene>
<dbReference type="PANTHER" id="PTHR48090">
    <property type="entry name" value="UNDECAPRENYL-PHOSPHATE 4-DEOXY-4-FORMAMIDO-L-ARABINOSE TRANSFERASE-RELATED"/>
    <property type="match status" value="1"/>
</dbReference>
<protein>
    <submittedName>
        <fullName evidence="2">Glycosyltransferase family 2 protein</fullName>
    </submittedName>
</protein>
<dbReference type="RefSeq" id="WP_377166611.1">
    <property type="nucleotide sequence ID" value="NZ_JBHSMQ010000004.1"/>
</dbReference>
<proteinExistence type="predicted"/>
<evidence type="ECO:0000313" key="3">
    <source>
        <dbReference type="Proteomes" id="UP001596052"/>
    </source>
</evidence>
<name>A0ABW0KSA6_9BACT</name>
<dbReference type="PANTHER" id="PTHR48090:SF7">
    <property type="entry name" value="RFBJ PROTEIN"/>
    <property type="match status" value="1"/>
</dbReference>
<accession>A0ABW0KSA6</accession>
<sequence length="250" mass="27030">MQASSQTTPSTCKIAALIPAYREAQAIADVVSRTIPQVDLVLVVDDGSPDNTAELARQAGAEVIVHTVNQGKGSAMKTGMKILAERGYDYIMLLDGDGQHAPEEIARFTAVARAGAAHVVLGNRFENVKGMPIVRRFVNSLMSSIISNACGVRIPDTQCGFRLVRSSLVTYIMGSSDHFDFETEMLLLASRAGFTIQSVPVSTIYGSEKTKIRPVQDTIKFIKLMRRWQKQAGTFPAAPGASLREAAAEK</sequence>
<organism evidence="2 3">
    <name type="scientific">Prosthecobacter fluviatilis</name>
    <dbReference type="NCBI Taxonomy" id="445931"/>
    <lineage>
        <taxon>Bacteria</taxon>
        <taxon>Pseudomonadati</taxon>
        <taxon>Verrucomicrobiota</taxon>
        <taxon>Verrucomicrobiia</taxon>
        <taxon>Verrucomicrobiales</taxon>
        <taxon>Verrucomicrobiaceae</taxon>
        <taxon>Prosthecobacter</taxon>
    </lineage>
</organism>
<reference evidence="3" key="1">
    <citation type="journal article" date="2019" name="Int. J. Syst. Evol. Microbiol.">
        <title>The Global Catalogue of Microorganisms (GCM) 10K type strain sequencing project: providing services to taxonomists for standard genome sequencing and annotation.</title>
        <authorList>
            <consortium name="The Broad Institute Genomics Platform"/>
            <consortium name="The Broad Institute Genome Sequencing Center for Infectious Disease"/>
            <person name="Wu L."/>
            <person name="Ma J."/>
        </authorList>
    </citation>
    <scope>NUCLEOTIDE SEQUENCE [LARGE SCALE GENOMIC DNA]</scope>
    <source>
        <strain evidence="3">CGMCC 4.1469</strain>
    </source>
</reference>
<dbReference type="CDD" id="cd04179">
    <property type="entry name" value="DPM_DPG-synthase_like"/>
    <property type="match status" value="1"/>
</dbReference>
<dbReference type="InterPro" id="IPR029044">
    <property type="entry name" value="Nucleotide-diphossugar_trans"/>
</dbReference>
<dbReference type="InterPro" id="IPR001173">
    <property type="entry name" value="Glyco_trans_2-like"/>
</dbReference>